<evidence type="ECO:0000313" key="3">
    <source>
        <dbReference type="Proteomes" id="UP000318943"/>
    </source>
</evidence>
<sequence>MPEVEQAQGDTEPLHTTPKLTEKPVVSKAGELREPKSRGGAGYLAESLPAAERRQIGKVARLPRVMELTGLGRSSIYNRMDSRSAQFDPSFPRSFPLGAQNGGAVGWDEEQVKAWVAKYAAND</sequence>
<dbReference type="PANTHER" id="PTHR36154:SF1">
    <property type="entry name" value="DNA-BINDING TRANSCRIPTIONAL ACTIVATOR ALPA"/>
    <property type="match status" value="1"/>
</dbReference>
<dbReference type="PANTHER" id="PTHR36154">
    <property type="entry name" value="DNA-BINDING TRANSCRIPTIONAL ACTIVATOR ALPA"/>
    <property type="match status" value="1"/>
</dbReference>
<feature type="region of interest" description="Disordered" evidence="1">
    <location>
        <begin position="1"/>
        <end position="45"/>
    </location>
</feature>
<accession>A0ABY3EV16</accession>
<evidence type="ECO:0000256" key="1">
    <source>
        <dbReference type="SAM" id="MobiDB-lite"/>
    </source>
</evidence>
<dbReference type="EMBL" id="VCIZ01000001">
    <property type="protein sequence ID" value="TSP14819.1"/>
    <property type="molecule type" value="Genomic_DNA"/>
</dbReference>
<evidence type="ECO:0000313" key="2">
    <source>
        <dbReference type="EMBL" id="TSP14819.1"/>
    </source>
</evidence>
<reference evidence="2 3" key="1">
    <citation type="submission" date="2019-05" db="EMBL/GenBank/DDBJ databases">
        <title>Whole genome sequence analysis of Cupriavidus campinensis S14E4C strain.</title>
        <authorList>
            <person name="Abbaszade G."/>
            <person name="Szabo A."/>
            <person name="Toumi M."/>
            <person name="Toth E."/>
        </authorList>
    </citation>
    <scope>NUCLEOTIDE SEQUENCE [LARGE SCALE GENOMIC DNA]</scope>
    <source>
        <strain evidence="2 3">S14E4C</strain>
    </source>
</reference>
<dbReference type="Proteomes" id="UP000318943">
    <property type="component" value="Unassembled WGS sequence"/>
</dbReference>
<protein>
    <submittedName>
        <fullName evidence="2">AlpA family phage regulatory protein</fullName>
    </submittedName>
</protein>
<proteinExistence type="predicted"/>
<organism evidence="2 3">
    <name type="scientific">Cupriavidus campinensis</name>
    <dbReference type="NCBI Taxonomy" id="151783"/>
    <lineage>
        <taxon>Bacteria</taxon>
        <taxon>Pseudomonadati</taxon>
        <taxon>Pseudomonadota</taxon>
        <taxon>Betaproteobacteria</taxon>
        <taxon>Burkholderiales</taxon>
        <taxon>Burkholderiaceae</taxon>
        <taxon>Cupriavidus</taxon>
    </lineage>
</organism>
<comment type="caution">
    <text evidence="2">The sequence shown here is derived from an EMBL/GenBank/DDBJ whole genome shotgun (WGS) entry which is preliminary data.</text>
</comment>
<gene>
    <name evidence="2" type="ORF">FGG12_03185</name>
</gene>
<dbReference type="Pfam" id="PF05930">
    <property type="entry name" value="Phage_AlpA"/>
    <property type="match status" value="1"/>
</dbReference>
<keyword evidence="3" id="KW-1185">Reference proteome</keyword>
<dbReference type="InterPro" id="IPR010260">
    <property type="entry name" value="AlpA"/>
</dbReference>
<name>A0ABY3EV16_9BURK</name>
<dbReference type="InterPro" id="IPR052931">
    <property type="entry name" value="Prophage_regulatory_activator"/>
</dbReference>